<protein>
    <submittedName>
        <fullName evidence="1">Uncharacterized protein</fullName>
    </submittedName>
</protein>
<reference evidence="1 2" key="1">
    <citation type="journal article" date="2006" name="Science">
        <title>The genome of black cottonwood, Populus trichocarpa (Torr. &amp; Gray).</title>
        <authorList>
            <person name="Tuskan G.A."/>
            <person name="Difazio S."/>
            <person name="Jansson S."/>
            <person name="Bohlmann J."/>
            <person name="Grigoriev I."/>
            <person name="Hellsten U."/>
            <person name="Putnam N."/>
            <person name="Ralph S."/>
            <person name="Rombauts S."/>
            <person name="Salamov A."/>
            <person name="Schein J."/>
            <person name="Sterck L."/>
            <person name="Aerts A."/>
            <person name="Bhalerao R.R."/>
            <person name="Bhalerao R.P."/>
            <person name="Blaudez D."/>
            <person name="Boerjan W."/>
            <person name="Brun A."/>
            <person name="Brunner A."/>
            <person name="Busov V."/>
            <person name="Campbell M."/>
            <person name="Carlson J."/>
            <person name="Chalot M."/>
            <person name="Chapman J."/>
            <person name="Chen G.L."/>
            <person name="Cooper D."/>
            <person name="Coutinho P.M."/>
            <person name="Couturier J."/>
            <person name="Covert S."/>
            <person name="Cronk Q."/>
            <person name="Cunningham R."/>
            <person name="Davis J."/>
            <person name="Degroeve S."/>
            <person name="Dejardin A."/>
            <person name="Depamphilis C."/>
            <person name="Detter J."/>
            <person name="Dirks B."/>
            <person name="Dubchak I."/>
            <person name="Duplessis S."/>
            <person name="Ehlting J."/>
            <person name="Ellis B."/>
            <person name="Gendler K."/>
            <person name="Goodstein D."/>
            <person name="Gribskov M."/>
            <person name="Grimwood J."/>
            <person name="Groover A."/>
            <person name="Gunter L."/>
            <person name="Hamberger B."/>
            <person name="Heinze B."/>
            <person name="Helariutta Y."/>
            <person name="Henrissat B."/>
            <person name="Holligan D."/>
            <person name="Holt R."/>
            <person name="Huang W."/>
            <person name="Islam-Faridi N."/>
            <person name="Jones S."/>
            <person name="Jones-Rhoades M."/>
            <person name="Jorgensen R."/>
            <person name="Joshi C."/>
            <person name="Kangasjarvi J."/>
            <person name="Karlsson J."/>
            <person name="Kelleher C."/>
            <person name="Kirkpatrick R."/>
            <person name="Kirst M."/>
            <person name="Kohler A."/>
            <person name="Kalluri U."/>
            <person name="Larimer F."/>
            <person name="Leebens-Mack J."/>
            <person name="Leple J.C."/>
            <person name="Locascio P."/>
            <person name="Lou Y."/>
            <person name="Lucas S."/>
            <person name="Martin F."/>
            <person name="Montanini B."/>
            <person name="Napoli C."/>
            <person name="Nelson D.R."/>
            <person name="Nelson C."/>
            <person name="Nieminen K."/>
            <person name="Nilsson O."/>
            <person name="Pereda V."/>
            <person name="Peter G."/>
            <person name="Philippe R."/>
            <person name="Pilate G."/>
            <person name="Poliakov A."/>
            <person name="Razumovskaya J."/>
            <person name="Richardson P."/>
            <person name="Rinaldi C."/>
            <person name="Ritland K."/>
            <person name="Rouze P."/>
            <person name="Ryaboy D."/>
            <person name="Schmutz J."/>
            <person name="Schrader J."/>
            <person name="Segerman B."/>
            <person name="Shin H."/>
            <person name="Siddiqui A."/>
            <person name="Sterky F."/>
            <person name="Terry A."/>
            <person name="Tsai C.J."/>
            <person name="Uberbacher E."/>
            <person name="Unneberg P."/>
            <person name="Vahala J."/>
            <person name="Wall K."/>
            <person name="Wessler S."/>
            <person name="Yang G."/>
            <person name="Yin T."/>
            <person name="Douglas C."/>
            <person name="Marra M."/>
            <person name="Sandberg G."/>
            <person name="Van de Peer Y."/>
            <person name="Rokhsar D."/>
        </authorList>
    </citation>
    <scope>NUCLEOTIDE SEQUENCE [LARGE SCALE GENOMIC DNA]</scope>
    <source>
        <strain evidence="2">cv. Nisqually</strain>
    </source>
</reference>
<name>A0ACC0SEW5_POPTR</name>
<gene>
    <name evidence="1" type="ORF">POPTR_010G219950v4</name>
</gene>
<proteinExistence type="predicted"/>
<sequence length="54" mass="6354">MEQRIKWKISKIYLALVNGILNQDRIRIGNNAFPWSGQRAVCCFTLRIIIFEQS</sequence>
<keyword evidence="2" id="KW-1185">Reference proteome</keyword>
<dbReference type="EMBL" id="CM009299">
    <property type="protein sequence ID" value="KAI9387760.1"/>
    <property type="molecule type" value="Genomic_DNA"/>
</dbReference>
<organism evidence="1 2">
    <name type="scientific">Populus trichocarpa</name>
    <name type="common">Western balsam poplar</name>
    <name type="synonym">Populus balsamifera subsp. trichocarpa</name>
    <dbReference type="NCBI Taxonomy" id="3694"/>
    <lineage>
        <taxon>Eukaryota</taxon>
        <taxon>Viridiplantae</taxon>
        <taxon>Streptophyta</taxon>
        <taxon>Embryophyta</taxon>
        <taxon>Tracheophyta</taxon>
        <taxon>Spermatophyta</taxon>
        <taxon>Magnoliopsida</taxon>
        <taxon>eudicotyledons</taxon>
        <taxon>Gunneridae</taxon>
        <taxon>Pentapetalae</taxon>
        <taxon>rosids</taxon>
        <taxon>fabids</taxon>
        <taxon>Malpighiales</taxon>
        <taxon>Salicaceae</taxon>
        <taxon>Saliceae</taxon>
        <taxon>Populus</taxon>
    </lineage>
</organism>
<comment type="caution">
    <text evidence="1">The sequence shown here is derived from an EMBL/GenBank/DDBJ whole genome shotgun (WGS) entry which is preliminary data.</text>
</comment>
<evidence type="ECO:0000313" key="2">
    <source>
        <dbReference type="Proteomes" id="UP000006729"/>
    </source>
</evidence>
<dbReference type="Proteomes" id="UP000006729">
    <property type="component" value="Chromosome 10"/>
</dbReference>
<evidence type="ECO:0000313" key="1">
    <source>
        <dbReference type="EMBL" id="KAI9387760.1"/>
    </source>
</evidence>
<accession>A0ACC0SEW5</accession>